<dbReference type="EMBL" id="JH657939">
    <property type="protein sequence ID" value="EXM23717.1"/>
    <property type="molecule type" value="Genomic_DNA"/>
</dbReference>
<protein>
    <submittedName>
        <fullName evidence="2">Uncharacterized protein</fullName>
    </submittedName>
</protein>
<accession>X0LR92</accession>
<name>X0LR92_FUSOX</name>
<gene>
    <name evidence="2" type="ORF">FOTG_09122</name>
</gene>
<reference evidence="2" key="2">
    <citation type="submission" date="2012-05" db="EMBL/GenBank/DDBJ databases">
        <title>The Genome Annotation of Fusarium oxysporum Cotton.</title>
        <authorList>
            <consortium name="The Broad Institute Genomics Platform"/>
            <person name="Ma L.-J."/>
            <person name="Corby-Kistler H."/>
            <person name="Broz K."/>
            <person name="Gale L.R."/>
            <person name="Jonkers W."/>
            <person name="O'Donnell K."/>
            <person name="Ploetz R."/>
            <person name="Steinberg C."/>
            <person name="Schwartz D.C."/>
            <person name="VanEtten H."/>
            <person name="Zhou S."/>
            <person name="Young S.K."/>
            <person name="Zeng Q."/>
            <person name="Gargeya S."/>
            <person name="Fitzgerald M."/>
            <person name="Abouelleil A."/>
            <person name="Alvarado L."/>
            <person name="Chapman S.B."/>
            <person name="Gainer-Dewar J."/>
            <person name="Goldberg J."/>
            <person name="Griggs A."/>
            <person name="Gujja S."/>
            <person name="Hansen M."/>
            <person name="Howarth C."/>
            <person name="Imamovic A."/>
            <person name="Ireland A."/>
            <person name="Larimer J."/>
            <person name="McCowan C."/>
            <person name="Murphy C."/>
            <person name="Pearson M."/>
            <person name="Poon T.W."/>
            <person name="Priest M."/>
            <person name="Roberts A."/>
            <person name="Saif S."/>
            <person name="Shea T."/>
            <person name="Sykes S."/>
            <person name="Wortman J."/>
            <person name="Nusbaum C."/>
            <person name="Birren B."/>
        </authorList>
    </citation>
    <scope>NUCLEOTIDE SEQUENCE</scope>
    <source>
        <strain evidence="2">25433</strain>
    </source>
</reference>
<reference evidence="2" key="1">
    <citation type="submission" date="2011-11" db="EMBL/GenBank/DDBJ databases">
        <title>The Genome Sequence of Fusarium oxysporum Cotton.</title>
        <authorList>
            <consortium name="The Broad Institute Genome Sequencing Platform"/>
            <person name="Ma L.-J."/>
            <person name="Gale L.R."/>
            <person name="Schwartz D.C."/>
            <person name="Zhou S."/>
            <person name="Corby-Kistler H."/>
            <person name="Young S.K."/>
            <person name="Zeng Q."/>
            <person name="Gargeya S."/>
            <person name="Fitzgerald M."/>
            <person name="Haas B."/>
            <person name="Abouelleil A."/>
            <person name="Alvarado L."/>
            <person name="Arachchi H.M."/>
            <person name="Berlin A."/>
            <person name="Brown A."/>
            <person name="Chapman S.B."/>
            <person name="Chen Z."/>
            <person name="Dunbar C."/>
            <person name="Freedman E."/>
            <person name="Gearin G."/>
            <person name="Goldberg J."/>
            <person name="Griggs A."/>
            <person name="Gujja S."/>
            <person name="Heiman D."/>
            <person name="Howarth C."/>
            <person name="Larson L."/>
            <person name="Lui A."/>
            <person name="MacDonald P.J.P."/>
            <person name="Montmayeur A."/>
            <person name="Murphy C."/>
            <person name="Neiman D."/>
            <person name="Pearson M."/>
            <person name="Priest M."/>
            <person name="Roberts A."/>
            <person name="Saif S."/>
            <person name="Shea T."/>
            <person name="Shenoy N."/>
            <person name="Sisk P."/>
            <person name="Stolte C."/>
            <person name="Sykes S."/>
            <person name="Wortman J."/>
            <person name="Nusbaum C."/>
            <person name="Birren B."/>
        </authorList>
    </citation>
    <scope>NUCLEOTIDE SEQUENCE [LARGE SCALE GENOMIC DNA]</scope>
    <source>
        <strain evidence="2">25433</strain>
    </source>
</reference>
<organism evidence="2">
    <name type="scientific">Fusarium oxysporum f. sp. vasinfectum 25433</name>
    <dbReference type="NCBI Taxonomy" id="1089449"/>
    <lineage>
        <taxon>Eukaryota</taxon>
        <taxon>Fungi</taxon>
        <taxon>Dikarya</taxon>
        <taxon>Ascomycota</taxon>
        <taxon>Pezizomycotina</taxon>
        <taxon>Sordariomycetes</taxon>
        <taxon>Hypocreomycetidae</taxon>
        <taxon>Hypocreales</taxon>
        <taxon>Nectriaceae</taxon>
        <taxon>Fusarium</taxon>
        <taxon>Fusarium oxysporum species complex</taxon>
    </lineage>
</organism>
<evidence type="ECO:0000313" key="2">
    <source>
        <dbReference type="EMBL" id="EXM23717.1"/>
    </source>
</evidence>
<dbReference type="Proteomes" id="UP000030701">
    <property type="component" value="Unassembled WGS sequence"/>
</dbReference>
<dbReference type="HOGENOM" id="CLU_2133619_0_0_1"/>
<dbReference type="AlphaFoldDB" id="X0LR92"/>
<evidence type="ECO:0000256" key="1">
    <source>
        <dbReference type="SAM" id="MobiDB-lite"/>
    </source>
</evidence>
<sequence>MSIPNHHCRYILPSTIKTTLRMSPVSPQFISAVLHPAADPPTAAPMTCHTPAPTPLSSYFVTPWLRSLSSNPTFRETREAVTMDRRIDKSRGNRPIGPSGGGGGVASRIPILL</sequence>
<feature type="compositionally biased region" description="Basic and acidic residues" evidence="1">
    <location>
        <begin position="75"/>
        <end position="91"/>
    </location>
</feature>
<proteinExistence type="predicted"/>
<feature type="region of interest" description="Disordered" evidence="1">
    <location>
        <begin position="75"/>
        <end position="106"/>
    </location>
</feature>